<dbReference type="InterPro" id="IPR032808">
    <property type="entry name" value="DoxX"/>
</dbReference>
<evidence type="ECO:0000256" key="5">
    <source>
        <dbReference type="ARBA" id="ARBA00022989"/>
    </source>
</evidence>
<proteinExistence type="inferred from homology"/>
<reference evidence="8 9" key="1">
    <citation type="submission" date="2014-06" db="EMBL/GenBank/DDBJ databases">
        <title>Draft genome sequence of Paenibacillus sp. MSt1.</title>
        <authorList>
            <person name="Aw Y.K."/>
            <person name="Ong K.S."/>
            <person name="Gan H.M."/>
            <person name="Lee S.M."/>
        </authorList>
    </citation>
    <scope>NUCLEOTIDE SEQUENCE [LARGE SCALE GENOMIC DNA]</scope>
    <source>
        <strain evidence="8 9">MSt1</strain>
    </source>
</reference>
<protein>
    <submittedName>
        <fullName evidence="8">Oxidoreductase</fullName>
    </submittedName>
</protein>
<dbReference type="Proteomes" id="UP000028123">
    <property type="component" value="Unassembled WGS sequence"/>
</dbReference>
<dbReference type="RefSeq" id="WP_036681031.1">
    <property type="nucleotide sequence ID" value="NZ_JNVM01000009.1"/>
</dbReference>
<comment type="caution">
    <text evidence="8">The sequence shown here is derived from an EMBL/GenBank/DDBJ whole genome shotgun (WGS) entry which is preliminary data.</text>
</comment>
<evidence type="ECO:0000256" key="4">
    <source>
        <dbReference type="ARBA" id="ARBA00022692"/>
    </source>
</evidence>
<feature type="transmembrane region" description="Helical" evidence="7">
    <location>
        <begin position="46"/>
        <end position="68"/>
    </location>
</feature>
<evidence type="ECO:0000256" key="3">
    <source>
        <dbReference type="ARBA" id="ARBA00022475"/>
    </source>
</evidence>
<keyword evidence="5 7" id="KW-1133">Transmembrane helix</keyword>
<dbReference type="GO" id="GO:0005886">
    <property type="term" value="C:plasma membrane"/>
    <property type="evidence" value="ECO:0007669"/>
    <property type="project" value="UniProtKB-SubCell"/>
</dbReference>
<dbReference type="OrthoDB" id="886570at2"/>
<dbReference type="InterPro" id="IPR051907">
    <property type="entry name" value="DoxX-like_oxidoreductase"/>
</dbReference>
<dbReference type="eggNOG" id="COG2259">
    <property type="taxonomic scope" value="Bacteria"/>
</dbReference>
<dbReference type="PANTHER" id="PTHR33452">
    <property type="entry name" value="OXIDOREDUCTASE CATD-RELATED"/>
    <property type="match status" value="1"/>
</dbReference>
<keyword evidence="3" id="KW-1003">Cell membrane</keyword>
<gene>
    <name evidence="8" type="ORF">ET33_37175</name>
</gene>
<comment type="similarity">
    <text evidence="2">Belongs to the DoxX family.</text>
</comment>
<evidence type="ECO:0000256" key="7">
    <source>
        <dbReference type="SAM" id="Phobius"/>
    </source>
</evidence>
<keyword evidence="4 7" id="KW-0812">Transmembrane</keyword>
<evidence type="ECO:0000256" key="6">
    <source>
        <dbReference type="ARBA" id="ARBA00023136"/>
    </source>
</evidence>
<evidence type="ECO:0000256" key="1">
    <source>
        <dbReference type="ARBA" id="ARBA00004651"/>
    </source>
</evidence>
<sequence length="139" mass="14382">MNKKYEVSLLLIRLVLGISFLVHGVVKFQSGIGNIAGWFESIGLPGFAAYVVGIIEVVGGIALILGLGTRIVSTLFALLMIGAIVKAKWAGGFLGSPQMAGYELDLAFFVMALALAIAGSSLLSLGSLLSPGNSKRADA</sequence>
<feature type="transmembrane region" description="Helical" evidence="7">
    <location>
        <begin position="7"/>
        <end position="26"/>
    </location>
</feature>
<accession>A0A081P534</accession>
<comment type="subcellular location">
    <subcellularLocation>
        <location evidence="1">Cell membrane</location>
        <topology evidence="1">Multi-pass membrane protein</topology>
    </subcellularLocation>
</comment>
<organism evidence="8 9">
    <name type="scientific">Paenibacillus tyrfis</name>
    <dbReference type="NCBI Taxonomy" id="1501230"/>
    <lineage>
        <taxon>Bacteria</taxon>
        <taxon>Bacillati</taxon>
        <taxon>Bacillota</taxon>
        <taxon>Bacilli</taxon>
        <taxon>Bacillales</taxon>
        <taxon>Paenibacillaceae</taxon>
        <taxon>Paenibacillus</taxon>
    </lineage>
</organism>
<dbReference type="AlphaFoldDB" id="A0A081P534"/>
<keyword evidence="9" id="KW-1185">Reference proteome</keyword>
<dbReference type="Pfam" id="PF07681">
    <property type="entry name" value="DoxX"/>
    <property type="match status" value="1"/>
</dbReference>
<evidence type="ECO:0000313" key="8">
    <source>
        <dbReference type="EMBL" id="KEQ25807.1"/>
    </source>
</evidence>
<keyword evidence="6 7" id="KW-0472">Membrane</keyword>
<feature type="transmembrane region" description="Helical" evidence="7">
    <location>
        <begin position="75"/>
        <end position="94"/>
    </location>
</feature>
<name>A0A081P534_9BACL</name>
<dbReference type="PANTHER" id="PTHR33452:SF1">
    <property type="entry name" value="INNER MEMBRANE PROTEIN YPHA-RELATED"/>
    <property type="match status" value="1"/>
</dbReference>
<evidence type="ECO:0000313" key="9">
    <source>
        <dbReference type="Proteomes" id="UP000028123"/>
    </source>
</evidence>
<evidence type="ECO:0000256" key="2">
    <source>
        <dbReference type="ARBA" id="ARBA00006679"/>
    </source>
</evidence>
<dbReference type="EMBL" id="JNVM01000009">
    <property type="protein sequence ID" value="KEQ25807.1"/>
    <property type="molecule type" value="Genomic_DNA"/>
</dbReference>
<feature type="transmembrane region" description="Helical" evidence="7">
    <location>
        <begin position="106"/>
        <end position="129"/>
    </location>
</feature>